<sequence>MALHLIKLCVGATSIADLEAWIADRADTARRAGVPFEQIHVTRMVPSRKDELIDGGSLYWVIKGEVAARQRLLDLRTVVDPDGIRRCGLVLDPAVIRVEPRPSRPFQGWRYLADREAPRDLGTSAGTADLPEALSRELRDLGLL</sequence>
<protein>
    <recommendedName>
        <fullName evidence="5">Lysophospholipase</fullName>
    </recommendedName>
</protein>
<keyword evidence="4" id="KW-1185">Reference proteome</keyword>
<reference evidence="1" key="1">
    <citation type="submission" date="2022-12" db="EMBL/GenBank/DDBJ databases">
        <title>Reference genome sequencing for broad-spectrum identification of bacterial and archaeal isolates by mass spectrometry.</title>
        <authorList>
            <person name="Sekiguchi Y."/>
            <person name="Tourlousse D.M."/>
        </authorList>
    </citation>
    <scope>NUCLEOTIDE SEQUENCE</scope>
    <source>
        <strain evidence="1">301</strain>
    </source>
</reference>
<proteinExistence type="predicted"/>
<gene>
    <name evidence="2" type="ORF">GGQ86_000283</name>
    <name evidence="1" type="ORF">XFLAVUS301_20440</name>
</gene>
<evidence type="ECO:0008006" key="5">
    <source>
        <dbReference type="Google" id="ProtNLM"/>
    </source>
</evidence>
<dbReference type="GeneID" id="95762835"/>
<dbReference type="Pfam" id="PF07370">
    <property type="entry name" value="DUF1489"/>
    <property type="match status" value="1"/>
</dbReference>
<accession>A0A9W6CMI0</accession>
<dbReference type="EMBL" id="JAVDPY010000001">
    <property type="protein sequence ID" value="MDR6331836.1"/>
    <property type="molecule type" value="Genomic_DNA"/>
</dbReference>
<evidence type="ECO:0000313" key="1">
    <source>
        <dbReference type="EMBL" id="GLI22370.1"/>
    </source>
</evidence>
<dbReference type="EMBL" id="BSDO01000002">
    <property type="protein sequence ID" value="GLI22370.1"/>
    <property type="molecule type" value="Genomic_DNA"/>
</dbReference>
<dbReference type="RefSeq" id="WP_281807393.1">
    <property type="nucleotide sequence ID" value="NZ_BSDO01000002.1"/>
</dbReference>
<evidence type="ECO:0000313" key="3">
    <source>
        <dbReference type="Proteomes" id="UP001144397"/>
    </source>
</evidence>
<evidence type="ECO:0000313" key="2">
    <source>
        <dbReference type="EMBL" id="MDR6331836.1"/>
    </source>
</evidence>
<dbReference type="Proteomes" id="UP001245370">
    <property type="component" value="Unassembled WGS sequence"/>
</dbReference>
<dbReference type="PIRSF" id="PIRSF032025">
    <property type="entry name" value="UCP032025"/>
    <property type="match status" value="1"/>
</dbReference>
<comment type="caution">
    <text evidence="1">The sequence shown here is derived from an EMBL/GenBank/DDBJ whole genome shotgun (WGS) entry which is preliminary data.</text>
</comment>
<organism evidence="1 3">
    <name type="scientific">Xanthobacter flavus</name>
    <dbReference type="NCBI Taxonomy" id="281"/>
    <lineage>
        <taxon>Bacteria</taxon>
        <taxon>Pseudomonadati</taxon>
        <taxon>Pseudomonadota</taxon>
        <taxon>Alphaproteobacteria</taxon>
        <taxon>Hyphomicrobiales</taxon>
        <taxon>Xanthobacteraceae</taxon>
        <taxon>Xanthobacter</taxon>
    </lineage>
</organism>
<evidence type="ECO:0000313" key="4">
    <source>
        <dbReference type="Proteomes" id="UP001245370"/>
    </source>
</evidence>
<dbReference type="InterPro" id="IPR008320">
    <property type="entry name" value="UCP032025"/>
</dbReference>
<reference evidence="2 4" key="2">
    <citation type="submission" date="2023-07" db="EMBL/GenBank/DDBJ databases">
        <title>Genomic Encyclopedia of Type Strains, Phase IV (KMG-IV): sequencing the most valuable type-strain genomes for metagenomic binning, comparative biology and taxonomic classification.</title>
        <authorList>
            <person name="Goeker M."/>
        </authorList>
    </citation>
    <scope>NUCLEOTIDE SEQUENCE [LARGE SCALE GENOMIC DNA]</scope>
    <source>
        <strain evidence="2 4">DSM 338</strain>
    </source>
</reference>
<dbReference type="AlphaFoldDB" id="A0A9W6CMI0"/>
<dbReference type="Proteomes" id="UP001144397">
    <property type="component" value="Unassembled WGS sequence"/>
</dbReference>
<name>A0A9W6CMI0_XANFL</name>